<dbReference type="InterPro" id="IPR007607">
    <property type="entry name" value="BacA/B"/>
</dbReference>
<feature type="region of interest" description="Disordered" evidence="1">
    <location>
        <begin position="130"/>
        <end position="165"/>
    </location>
</feature>
<evidence type="ECO:0000256" key="1">
    <source>
        <dbReference type="SAM" id="MobiDB-lite"/>
    </source>
</evidence>
<gene>
    <name evidence="2" type="ORF">AMST5_03639</name>
</gene>
<sequence length="165" mass="17325">MATFRPDQENSVYIGQGVELTGEIRARDVIVVDGAYDGEIVCNHLIVGPTGSVKGKITATSAEISGHVSAEIATKQLMAVRSTGRVEGSWDCGAIEVARGAVLNGSANVAESTPAQRAEAKPRLPEIAYSQAEEEEDETAGAVPALNGPRRLTRLALRSPRRSAG</sequence>
<protein>
    <recommendedName>
        <fullName evidence="3">Polymer-forming cytoskeletal protein</fullName>
    </recommendedName>
</protein>
<dbReference type="Pfam" id="PF04519">
    <property type="entry name" value="Bactofilin"/>
    <property type="match status" value="1"/>
</dbReference>
<organism evidence="2">
    <name type="scientific">freshwater sediment metagenome</name>
    <dbReference type="NCBI Taxonomy" id="556182"/>
    <lineage>
        <taxon>unclassified sequences</taxon>
        <taxon>metagenomes</taxon>
        <taxon>ecological metagenomes</taxon>
    </lineage>
</organism>
<dbReference type="PANTHER" id="PTHR35024">
    <property type="entry name" value="HYPOTHETICAL CYTOSOLIC PROTEIN"/>
    <property type="match status" value="1"/>
</dbReference>
<accession>A0AA48RES1</accession>
<proteinExistence type="predicted"/>
<reference evidence="2" key="1">
    <citation type="submission" date="2023-07" db="EMBL/GenBank/DDBJ databases">
        <authorList>
            <person name="Pelsma A.J. K."/>
        </authorList>
    </citation>
    <scope>NUCLEOTIDE SEQUENCE</scope>
</reference>
<dbReference type="EMBL" id="OY288114">
    <property type="protein sequence ID" value="CAJ0885692.1"/>
    <property type="molecule type" value="Genomic_DNA"/>
</dbReference>
<dbReference type="PANTHER" id="PTHR35024:SF4">
    <property type="entry name" value="POLYMER-FORMING CYTOSKELETAL PROTEIN"/>
    <property type="match status" value="1"/>
</dbReference>
<evidence type="ECO:0000313" key="2">
    <source>
        <dbReference type="EMBL" id="CAJ0885692.1"/>
    </source>
</evidence>
<dbReference type="AlphaFoldDB" id="A0AA48RES1"/>
<name>A0AA48RES1_9ZZZZ</name>
<evidence type="ECO:0008006" key="3">
    <source>
        <dbReference type="Google" id="ProtNLM"/>
    </source>
</evidence>